<feature type="compositionally biased region" description="Pro residues" evidence="15">
    <location>
        <begin position="377"/>
        <end position="387"/>
    </location>
</feature>
<feature type="domain" description="Fungal lipase-type" evidence="17">
    <location>
        <begin position="263"/>
        <end position="351"/>
    </location>
</feature>
<dbReference type="Pfam" id="PF01764">
    <property type="entry name" value="Lipase_3"/>
    <property type="match status" value="1"/>
</dbReference>
<keyword evidence="10" id="KW-1133">Transmembrane helix</keyword>
<evidence type="ECO:0000256" key="6">
    <source>
        <dbReference type="ARBA" id="ARBA00022723"/>
    </source>
</evidence>
<feature type="compositionally biased region" description="Low complexity" evidence="15">
    <location>
        <begin position="612"/>
        <end position="626"/>
    </location>
</feature>
<evidence type="ECO:0000256" key="3">
    <source>
        <dbReference type="ARBA" id="ARBA00022475"/>
    </source>
</evidence>
<dbReference type="InterPro" id="IPR029058">
    <property type="entry name" value="AB_hydrolase_fold"/>
</dbReference>
<feature type="region of interest" description="Disordered" evidence="15">
    <location>
        <begin position="366"/>
        <end position="390"/>
    </location>
</feature>
<evidence type="ECO:0000256" key="4">
    <source>
        <dbReference type="ARBA" id="ARBA00022553"/>
    </source>
</evidence>
<dbReference type="EMBL" id="LHPF02000002">
    <property type="protein sequence ID" value="PSC75338.1"/>
    <property type="molecule type" value="Genomic_DNA"/>
</dbReference>
<dbReference type="OrthoDB" id="438440at2759"/>
<feature type="region of interest" description="Disordered" evidence="15">
    <location>
        <begin position="606"/>
        <end position="631"/>
    </location>
</feature>
<sequence>MLWRAAGAARAALLNAAAALSALAFLAASAPALGAELFVGATAEAGKGAARCLRSALGLLVGESGCDGGGCSCNDGSGGAQHPPQQHSVLDVLGYAHTAWVGFSDTCRTAFHGKSPLTAAALLDLTAVLCVWRRHKAAHAEAAAAAAVRRAAADPADAATVEVPAPRRADLALLQSAAAHAKAAYGAPAASGDVSSAWGYLSLITVGQATRKAPRLIPPAAHLAGVQQLTGCPPSDVLAAQWVAHLHRPAFFVALDRQRRLIVVSVRGTLQLGDYATVLDAVPQPATLCGVSGHVHAGFLAAARNMLPPVSAALAAAARAAPGWPVLLTGHSLGGGVAAVLATLLMEQRQHWEQQQHWAATEAALEEQELEEQAAGPAPPPPPPPPQQQHELWSQLGELRCIGIGAAAAFCQQLGMACREHTTSVLYGADCLPMFSVLGARLLIEEVHAKSAAATVVQGLLRCAPRFGRQRRSSSAAAGGAAAGDDGCLTRTASVASSAASSSMSCEVACGGGDCRGLCAGLPADSASELCCAEEAGLSRGGIPAHPGATHRRSSSTWSTASTASLAAFVSDPPPAGTADRGAALVPMFPPGRILWLLPPRHAAAGRGGKQAGAAGAAGNAQAGGADQPPQLVETDQSAFERFLFTTETATVHLPDWYIGAIDALAAAEQQHA</sequence>
<evidence type="ECO:0000256" key="12">
    <source>
        <dbReference type="ARBA" id="ARBA00023136"/>
    </source>
</evidence>
<dbReference type="InterPro" id="IPR052214">
    <property type="entry name" value="DAG_Lipase-Related"/>
</dbReference>
<proteinExistence type="predicted"/>
<evidence type="ECO:0000256" key="1">
    <source>
        <dbReference type="ARBA" id="ARBA00001913"/>
    </source>
</evidence>
<feature type="chain" id="PRO_5015126075" description="sn-1-specific diacylglycerol lipase" evidence="16">
    <location>
        <begin position="35"/>
        <end position="673"/>
    </location>
</feature>
<evidence type="ECO:0000256" key="16">
    <source>
        <dbReference type="SAM" id="SignalP"/>
    </source>
</evidence>
<dbReference type="Gene3D" id="3.40.50.1820">
    <property type="entry name" value="alpha/beta hydrolase"/>
    <property type="match status" value="1"/>
</dbReference>
<evidence type="ECO:0000256" key="7">
    <source>
        <dbReference type="ARBA" id="ARBA00022801"/>
    </source>
</evidence>
<dbReference type="InterPro" id="IPR002921">
    <property type="entry name" value="Fungal_lipase-type"/>
</dbReference>
<evidence type="ECO:0000313" key="19">
    <source>
        <dbReference type="Proteomes" id="UP000239649"/>
    </source>
</evidence>
<gene>
    <name evidence="18" type="ORF">C2E20_1016</name>
</gene>
<keyword evidence="6" id="KW-0479">Metal-binding</keyword>
<comment type="caution">
    <text evidence="18">The sequence shown here is derived from an EMBL/GenBank/DDBJ whole genome shotgun (WGS) entry which is preliminary data.</text>
</comment>
<evidence type="ECO:0000256" key="14">
    <source>
        <dbReference type="ARBA" id="ARBA00026104"/>
    </source>
</evidence>
<dbReference type="GO" id="GO:0016042">
    <property type="term" value="P:lipid catabolic process"/>
    <property type="evidence" value="ECO:0007669"/>
    <property type="project" value="UniProtKB-KW"/>
</dbReference>
<dbReference type="EC" id="3.1.1.116" evidence="14"/>
<evidence type="ECO:0000259" key="17">
    <source>
        <dbReference type="Pfam" id="PF01764"/>
    </source>
</evidence>
<protein>
    <recommendedName>
        <fullName evidence="14">sn-1-specific diacylglycerol lipase</fullName>
        <ecNumber evidence="14">3.1.1.116</ecNumber>
    </recommendedName>
</protein>
<evidence type="ECO:0000256" key="2">
    <source>
        <dbReference type="ARBA" id="ARBA00004651"/>
    </source>
</evidence>
<keyword evidence="11" id="KW-0443">Lipid metabolism</keyword>
<dbReference type="GO" id="GO:0016298">
    <property type="term" value="F:lipase activity"/>
    <property type="evidence" value="ECO:0007669"/>
    <property type="project" value="TreeGrafter"/>
</dbReference>
<evidence type="ECO:0000256" key="13">
    <source>
        <dbReference type="ARBA" id="ARBA00024531"/>
    </source>
</evidence>
<keyword evidence="19" id="KW-1185">Reference proteome</keyword>
<name>A0A2P6VML9_9CHLO</name>
<evidence type="ECO:0000256" key="9">
    <source>
        <dbReference type="ARBA" id="ARBA00022963"/>
    </source>
</evidence>
<evidence type="ECO:0000256" key="15">
    <source>
        <dbReference type="SAM" id="MobiDB-lite"/>
    </source>
</evidence>
<reference evidence="18 19" key="1">
    <citation type="journal article" date="2018" name="Plant J.">
        <title>Genome sequences of Chlorella sorokiniana UTEX 1602 and Micractinium conductrix SAG 241.80: implications to maltose excretion by a green alga.</title>
        <authorList>
            <person name="Arriola M.B."/>
            <person name="Velmurugan N."/>
            <person name="Zhang Y."/>
            <person name="Plunkett M.H."/>
            <person name="Hondzo H."/>
            <person name="Barney B.M."/>
        </authorList>
    </citation>
    <scope>NUCLEOTIDE SEQUENCE [LARGE SCALE GENOMIC DNA]</scope>
    <source>
        <strain evidence="18 19">SAG 241.80</strain>
    </source>
</reference>
<dbReference type="GO" id="GO:0046872">
    <property type="term" value="F:metal ion binding"/>
    <property type="evidence" value="ECO:0007669"/>
    <property type="project" value="UniProtKB-KW"/>
</dbReference>
<keyword evidence="9" id="KW-0442">Lipid degradation</keyword>
<evidence type="ECO:0000256" key="8">
    <source>
        <dbReference type="ARBA" id="ARBA00022837"/>
    </source>
</evidence>
<dbReference type="PANTHER" id="PTHR45792">
    <property type="entry name" value="DIACYLGLYCEROL LIPASE HOMOLOG-RELATED"/>
    <property type="match status" value="1"/>
</dbReference>
<keyword evidence="4" id="KW-0597">Phosphoprotein</keyword>
<comment type="subcellular location">
    <subcellularLocation>
        <location evidence="2">Cell membrane</location>
        <topology evidence="2">Multi-pass membrane protein</topology>
    </subcellularLocation>
</comment>
<evidence type="ECO:0000313" key="18">
    <source>
        <dbReference type="EMBL" id="PSC75338.1"/>
    </source>
</evidence>
<dbReference type="GO" id="GO:0005886">
    <property type="term" value="C:plasma membrane"/>
    <property type="evidence" value="ECO:0007669"/>
    <property type="project" value="UniProtKB-SubCell"/>
</dbReference>
<dbReference type="Proteomes" id="UP000239649">
    <property type="component" value="Unassembled WGS sequence"/>
</dbReference>
<comment type="catalytic activity">
    <reaction evidence="13">
        <text>a 1,2-diacyl-sn-glycerol + H2O = a 2-acylglycerol + a fatty acid + H(+)</text>
        <dbReference type="Rhea" id="RHEA:33275"/>
        <dbReference type="ChEBI" id="CHEBI:15377"/>
        <dbReference type="ChEBI" id="CHEBI:15378"/>
        <dbReference type="ChEBI" id="CHEBI:17389"/>
        <dbReference type="ChEBI" id="CHEBI:17815"/>
        <dbReference type="ChEBI" id="CHEBI:28868"/>
        <dbReference type="EC" id="3.1.1.116"/>
    </reaction>
    <physiologicalReaction direction="left-to-right" evidence="13">
        <dbReference type="Rhea" id="RHEA:33276"/>
    </physiologicalReaction>
</comment>
<keyword evidence="16" id="KW-0732">Signal</keyword>
<dbReference type="SUPFAM" id="SSF53474">
    <property type="entry name" value="alpha/beta-Hydrolases"/>
    <property type="match status" value="1"/>
</dbReference>
<evidence type="ECO:0000256" key="10">
    <source>
        <dbReference type="ARBA" id="ARBA00022989"/>
    </source>
</evidence>
<evidence type="ECO:0000256" key="11">
    <source>
        <dbReference type="ARBA" id="ARBA00023098"/>
    </source>
</evidence>
<keyword evidence="5" id="KW-0812">Transmembrane</keyword>
<keyword evidence="3" id="KW-1003">Cell membrane</keyword>
<dbReference type="PANTHER" id="PTHR45792:SF8">
    <property type="entry name" value="DIACYLGLYCEROL LIPASE-ALPHA"/>
    <property type="match status" value="1"/>
</dbReference>
<accession>A0A2P6VML9</accession>
<keyword evidence="8" id="KW-0106">Calcium</keyword>
<dbReference type="AlphaFoldDB" id="A0A2P6VML9"/>
<dbReference type="CDD" id="cd00519">
    <property type="entry name" value="Lipase_3"/>
    <property type="match status" value="1"/>
</dbReference>
<organism evidence="18 19">
    <name type="scientific">Micractinium conductrix</name>
    <dbReference type="NCBI Taxonomy" id="554055"/>
    <lineage>
        <taxon>Eukaryota</taxon>
        <taxon>Viridiplantae</taxon>
        <taxon>Chlorophyta</taxon>
        <taxon>core chlorophytes</taxon>
        <taxon>Trebouxiophyceae</taxon>
        <taxon>Chlorellales</taxon>
        <taxon>Chlorellaceae</taxon>
        <taxon>Chlorella clade</taxon>
        <taxon>Micractinium</taxon>
    </lineage>
</organism>
<keyword evidence="12" id="KW-0472">Membrane</keyword>
<evidence type="ECO:0000256" key="5">
    <source>
        <dbReference type="ARBA" id="ARBA00022692"/>
    </source>
</evidence>
<keyword evidence="7" id="KW-0378">Hydrolase</keyword>
<comment type="cofactor">
    <cofactor evidence="1">
        <name>Ca(2+)</name>
        <dbReference type="ChEBI" id="CHEBI:29108"/>
    </cofactor>
</comment>
<feature type="signal peptide" evidence="16">
    <location>
        <begin position="1"/>
        <end position="34"/>
    </location>
</feature>